<evidence type="ECO:0008006" key="3">
    <source>
        <dbReference type="Google" id="ProtNLM"/>
    </source>
</evidence>
<dbReference type="EMBL" id="JARKIF010000004">
    <property type="protein sequence ID" value="KAJ7641633.1"/>
    <property type="molecule type" value="Genomic_DNA"/>
</dbReference>
<dbReference type="Proteomes" id="UP001221142">
    <property type="component" value="Unassembled WGS sequence"/>
</dbReference>
<evidence type="ECO:0000313" key="2">
    <source>
        <dbReference type="Proteomes" id="UP001221142"/>
    </source>
</evidence>
<keyword evidence="2" id="KW-1185">Reference proteome</keyword>
<reference evidence="1" key="1">
    <citation type="submission" date="2023-03" db="EMBL/GenBank/DDBJ databases">
        <title>Massive genome expansion in bonnet fungi (Mycena s.s.) driven by repeated elements and novel gene families across ecological guilds.</title>
        <authorList>
            <consortium name="Lawrence Berkeley National Laboratory"/>
            <person name="Harder C.B."/>
            <person name="Miyauchi S."/>
            <person name="Viragh M."/>
            <person name="Kuo A."/>
            <person name="Thoen E."/>
            <person name="Andreopoulos B."/>
            <person name="Lu D."/>
            <person name="Skrede I."/>
            <person name="Drula E."/>
            <person name="Henrissat B."/>
            <person name="Morin E."/>
            <person name="Kohler A."/>
            <person name="Barry K."/>
            <person name="LaButti K."/>
            <person name="Morin E."/>
            <person name="Salamov A."/>
            <person name="Lipzen A."/>
            <person name="Mereny Z."/>
            <person name="Hegedus B."/>
            <person name="Baldrian P."/>
            <person name="Stursova M."/>
            <person name="Weitz H."/>
            <person name="Taylor A."/>
            <person name="Grigoriev I.V."/>
            <person name="Nagy L.G."/>
            <person name="Martin F."/>
            <person name="Kauserud H."/>
        </authorList>
    </citation>
    <scope>NUCLEOTIDE SEQUENCE</scope>
    <source>
        <strain evidence="1">9284</strain>
    </source>
</reference>
<comment type="caution">
    <text evidence="1">The sequence shown here is derived from an EMBL/GenBank/DDBJ whole genome shotgun (WGS) entry which is preliminary data.</text>
</comment>
<gene>
    <name evidence="1" type="ORF">FB45DRAFT_900652</name>
</gene>
<organism evidence="1 2">
    <name type="scientific">Roridomyces roridus</name>
    <dbReference type="NCBI Taxonomy" id="1738132"/>
    <lineage>
        <taxon>Eukaryota</taxon>
        <taxon>Fungi</taxon>
        <taxon>Dikarya</taxon>
        <taxon>Basidiomycota</taxon>
        <taxon>Agaricomycotina</taxon>
        <taxon>Agaricomycetes</taxon>
        <taxon>Agaricomycetidae</taxon>
        <taxon>Agaricales</taxon>
        <taxon>Marasmiineae</taxon>
        <taxon>Mycenaceae</taxon>
        <taxon>Roridomyces</taxon>
    </lineage>
</organism>
<evidence type="ECO:0000313" key="1">
    <source>
        <dbReference type="EMBL" id="KAJ7641633.1"/>
    </source>
</evidence>
<name>A0AAD7C826_9AGAR</name>
<sequence length="513" mass="58099">MSPALPEDVWRCVASFLPPLNIHRLISVNQACYNIAMDLKYQQVEWKTLDRWMLRSLVRLRTTEAARRVRRLHIRAWFIEYLIQKESLTTASRAAITSSKRWFSRLLTPQASSSLIPQKITTAHEILDAMTAALRLMTQVTEYSFEWRDLPPTSDTLRLLTTARTAFGISLRKLTLRAQLCNYKALVSTVDFDGLEELELHFDHDNGVEDGPTLLRETIAPFINHFRRTISSLRITGVSNTDLASLFHALEVFPHLRKLATFLTFDETHLSDPSGLVRVLRRNSDTLTDLELGWSYALSSDSADKPPSTWPAFKTAFTADSTLLAHLCILTMPMLDTFTATLACLQRSADTLTHLTLLGHFLNPTEFAELVQVFAHRPFDAGLNSLTVGIAYLAVDILDLLASRLPGLNDLNLIMPDNLLSLLRGLHDEPDSFCHTLLGRKYPDWQLTNLGIYTNRLVSPPVYVSDEFEMMQHLAWCVPNVKTFKGEDMGGSPYHRSGPVWNRCPLFDTNARS</sequence>
<protein>
    <recommendedName>
        <fullName evidence="3">F-box domain-containing protein</fullName>
    </recommendedName>
</protein>
<dbReference type="AlphaFoldDB" id="A0AAD7C826"/>
<proteinExistence type="predicted"/>
<accession>A0AAD7C826</accession>